<feature type="compositionally biased region" description="Acidic residues" evidence="1">
    <location>
        <begin position="221"/>
        <end position="260"/>
    </location>
</feature>
<protein>
    <submittedName>
        <fullName evidence="2">Uncharacterized protein</fullName>
    </submittedName>
</protein>
<comment type="caution">
    <text evidence="2">The sequence shown here is derived from an EMBL/GenBank/DDBJ whole genome shotgun (WGS) entry which is preliminary data.</text>
</comment>
<proteinExistence type="predicted"/>
<dbReference type="RefSeq" id="WP_377171708.1">
    <property type="nucleotide sequence ID" value="NZ_JBHSMQ010000014.1"/>
</dbReference>
<reference evidence="3" key="1">
    <citation type="journal article" date="2019" name="Int. J. Syst. Evol. Microbiol.">
        <title>The Global Catalogue of Microorganisms (GCM) 10K type strain sequencing project: providing services to taxonomists for standard genome sequencing and annotation.</title>
        <authorList>
            <consortium name="The Broad Institute Genomics Platform"/>
            <consortium name="The Broad Institute Genome Sequencing Center for Infectious Disease"/>
            <person name="Wu L."/>
            <person name="Ma J."/>
        </authorList>
    </citation>
    <scope>NUCLEOTIDE SEQUENCE [LARGE SCALE GENOMIC DNA]</scope>
    <source>
        <strain evidence="3">CGMCC 4.1469</strain>
    </source>
</reference>
<name>A0ABW0KWG7_9BACT</name>
<gene>
    <name evidence="2" type="ORF">ACFQDI_23740</name>
</gene>
<dbReference type="EMBL" id="JBHSMQ010000014">
    <property type="protein sequence ID" value="MFC5457903.1"/>
    <property type="molecule type" value="Genomic_DNA"/>
</dbReference>
<feature type="compositionally biased region" description="Low complexity" evidence="1">
    <location>
        <begin position="191"/>
        <end position="220"/>
    </location>
</feature>
<sequence length="260" mass="28134">MQQNWSIRSRAHTCAVTGRPFEDGESFHTTIYFDPEENGYVRRDVCSEAWAQEQELRKPVASWKTIYSKVIAEAKPEIAPKESAQALLQRFIEEGDPRTENARYILALMLERKRQLSQTAEKEVDGAKMLFYENKKTGEIFIVRDPELRLDEIADMQDEVATLLAFGGPAAAAAKAVGVTLTVDGVVPAPDAQAAPPEADAAAPAEPAESAPAADAAAEPAAEEAEPETDSATESEPEADEAEVDSDSEAEAEGDEPVAE</sequence>
<accession>A0ABW0KWG7</accession>
<feature type="region of interest" description="Disordered" evidence="1">
    <location>
        <begin position="191"/>
        <end position="260"/>
    </location>
</feature>
<keyword evidence="3" id="KW-1185">Reference proteome</keyword>
<evidence type="ECO:0000313" key="3">
    <source>
        <dbReference type="Proteomes" id="UP001596052"/>
    </source>
</evidence>
<evidence type="ECO:0000313" key="2">
    <source>
        <dbReference type="EMBL" id="MFC5457903.1"/>
    </source>
</evidence>
<organism evidence="2 3">
    <name type="scientific">Prosthecobacter fluviatilis</name>
    <dbReference type="NCBI Taxonomy" id="445931"/>
    <lineage>
        <taxon>Bacteria</taxon>
        <taxon>Pseudomonadati</taxon>
        <taxon>Verrucomicrobiota</taxon>
        <taxon>Verrucomicrobiia</taxon>
        <taxon>Verrucomicrobiales</taxon>
        <taxon>Verrucomicrobiaceae</taxon>
        <taxon>Prosthecobacter</taxon>
    </lineage>
</organism>
<dbReference type="Proteomes" id="UP001596052">
    <property type="component" value="Unassembled WGS sequence"/>
</dbReference>
<evidence type="ECO:0000256" key="1">
    <source>
        <dbReference type="SAM" id="MobiDB-lite"/>
    </source>
</evidence>